<comment type="caution">
    <text evidence="12">The sequence shown here is derived from an EMBL/GenBank/DDBJ whole genome shotgun (WGS) entry which is preliminary data.</text>
</comment>
<evidence type="ECO:0000313" key="13">
    <source>
        <dbReference type="Proteomes" id="UP000326939"/>
    </source>
</evidence>
<dbReference type="Pfam" id="PF00560">
    <property type="entry name" value="LRR_1"/>
    <property type="match status" value="1"/>
</dbReference>
<sequence length="187" mass="21165">MKHSCLNSRMALFNPFHGILFICMSFSLETATEATFLNVSDRLALLDFRKLITQDPHKIMSSWNDSIHFCNWVGVSCSLSNGRVVTLNLESQNLVSSIPPSIGNLTYLTGINLRNNSFHGELPEDLGRLSRLQHLNVTFNFFGGRTPTNLTHCTELTVLSHPIWDREPYFSVLSSTSTEYTTRKHTN</sequence>
<feature type="chain" id="PRO_5024466735" description="Leucine-rich repeat-containing N-terminal plant-type domain-containing protein" evidence="10">
    <location>
        <begin position="35"/>
        <end position="187"/>
    </location>
</feature>
<evidence type="ECO:0000256" key="9">
    <source>
        <dbReference type="ARBA" id="ARBA00038043"/>
    </source>
</evidence>
<dbReference type="Pfam" id="PF08263">
    <property type="entry name" value="LRRNT_2"/>
    <property type="match status" value="1"/>
</dbReference>
<evidence type="ECO:0000256" key="4">
    <source>
        <dbReference type="ARBA" id="ARBA00022692"/>
    </source>
</evidence>
<dbReference type="EMBL" id="VDCV01000016">
    <property type="protein sequence ID" value="KAB5519989.1"/>
    <property type="molecule type" value="Genomic_DNA"/>
</dbReference>
<dbReference type="InterPro" id="IPR013210">
    <property type="entry name" value="LRR_N_plant-typ"/>
</dbReference>
<keyword evidence="13" id="KW-1185">Reference proteome</keyword>
<accession>A0A5N5JL07</accession>
<dbReference type="InterPro" id="IPR032675">
    <property type="entry name" value="LRR_dom_sf"/>
</dbReference>
<dbReference type="SUPFAM" id="SSF52058">
    <property type="entry name" value="L domain-like"/>
    <property type="match status" value="1"/>
</dbReference>
<comment type="subcellular location">
    <subcellularLocation>
        <location evidence="2">Cell envelope</location>
    </subcellularLocation>
    <subcellularLocation>
        <location evidence="1">Membrane</location>
        <topology evidence="1">Single-pass membrane protein</topology>
    </subcellularLocation>
</comment>
<name>A0A5N5JL07_9ROSI</name>
<evidence type="ECO:0000313" key="12">
    <source>
        <dbReference type="EMBL" id="KAB5519989.1"/>
    </source>
</evidence>
<keyword evidence="3" id="KW-0433">Leucine-rich repeat</keyword>
<feature type="domain" description="Leucine-rich repeat-containing N-terminal plant-type" evidence="11">
    <location>
        <begin position="40"/>
        <end position="78"/>
    </location>
</feature>
<evidence type="ECO:0000256" key="3">
    <source>
        <dbReference type="ARBA" id="ARBA00022614"/>
    </source>
</evidence>
<dbReference type="InterPro" id="IPR001611">
    <property type="entry name" value="Leu-rich_rpt"/>
</dbReference>
<dbReference type="Proteomes" id="UP000326939">
    <property type="component" value="Chromosome 16"/>
</dbReference>
<evidence type="ECO:0000256" key="7">
    <source>
        <dbReference type="ARBA" id="ARBA00022989"/>
    </source>
</evidence>
<dbReference type="FunFam" id="3.80.10.10:FF:000129">
    <property type="entry name" value="Leucine-rich repeat receptor-like kinase"/>
    <property type="match status" value="1"/>
</dbReference>
<keyword evidence="8" id="KW-0472">Membrane</keyword>
<dbReference type="AlphaFoldDB" id="A0A5N5JL07"/>
<evidence type="ECO:0000256" key="1">
    <source>
        <dbReference type="ARBA" id="ARBA00004167"/>
    </source>
</evidence>
<comment type="similarity">
    <text evidence="9">Belongs to the polygalacturonase-inhibiting protein family.</text>
</comment>
<feature type="signal peptide" evidence="10">
    <location>
        <begin position="1"/>
        <end position="34"/>
    </location>
</feature>
<dbReference type="GO" id="GO:0016020">
    <property type="term" value="C:membrane"/>
    <property type="evidence" value="ECO:0007669"/>
    <property type="project" value="UniProtKB-SubCell"/>
</dbReference>
<dbReference type="PANTHER" id="PTHR48059:SF4">
    <property type="entry name" value="POLYGALACTURONASE INHIBITOR 1-RELATED"/>
    <property type="match status" value="1"/>
</dbReference>
<evidence type="ECO:0000256" key="2">
    <source>
        <dbReference type="ARBA" id="ARBA00004196"/>
    </source>
</evidence>
<protein>
    <recommendedName>
        <fullName evidence="11">Leucine-rich repeat-containing N-terminal plant-type domain-containing protein</fullName>
    </recommendedName>
</protein>
<proteinExistence type="inferred from homology"/>
<keyword evidence="4" id="KW-0812">Transmembrane</keyword>
<evidence type="ECO:0000256" key="6">
    <source>
        <dbReference type="ARBA" id="ARBA00022737"/>
    </source>
</evidence>
<dbReference type="PANTHER" id="PTHR48059">
    <property type="entry name" value="POLYGALACTURONASE INHIBITOR 1"/>
    <property type="match status" value="1"/>
</dbReference>
<dbReference type="Gene3D" id="3.80.10.10">
    <property type="entry name" value="Ribonuclease Inhibitor"/>
    <property type="match status" value="1"/>
</dbReference>
<keyword evidence="7" id="KW-1133">Transmembrane helix</keyword>
<evidence type="ECO:0000256" key="5">
    <source>
        <dbReference type="ARBA" id="ARBA00022729"/>
    </source>
</evidence>
<keyword evidence="5 10" id="KW-0732">Signal</keyword>
<dbReference type="InterPro" id="IPR051848">
    <property type="entry name" value="PGIP"/>
</dbReference>
<gene>
    <name evidence="12" type="ORF">DKX38_024308</name>
</gene>
<organism evidence="12 13">
    <name type="scientific">Salix brachista</name>
    <dbReference type="NCBI Taxonomy" id="2182728"/>
    <lineage>
        <taxon>Eukaryota</taxon>
        <taxon>Viridiplantae</taxon>
        <taxon>Streptophyta</taxon>
        <taxon>Embryophyta</taxon>
        <taxon>Tracheophyta</taxon>
        <taxon>Spermatophyta</taxon>
        <taxon>Magnoliopsida</taxon>
        <taxon>eudicotyledons</taxon>
        <taxon>Gunneridae</taxon>
        <taxon>Pentapetalae</taxon>
        <taxon>rosids</taxon>
        <taxon>fabids</taxon>
        <taxon>Malpighiales</taxon>
        <taxon>Salicaceae</taxon>
        <taxon>Saliceae</taxon>
        <taxon>Salix</taxon>
    </lineage>
</organism>
<evidence type="ECO:0000256" key="10">
    <source>
        <dbReference type="SAM" id="SignalP"/>
    </source>
</evidence>
<evidence type="ECO:0000256" key="8">
    <source>
        <dbReference type="ARBA" id="ARBA00023136"/>
    </source>
</evidence>
<keyword evidence="6" id="KW-0677">Repeat</keyword>
<evidence type="ECO:0000259" key="11">
    <source>
        <dbReference type="Pfam" id="PF08263"/>
    </source>
</evidence>
<reference evidence="13" key="1">
    <citation type="journal article" date="2019" name="Gigascience">
        <title>De novo genome assembly of the endangered Acer yangbiense, a plant species with extremely small populations endemic to Yunnan Province, China.</title>
        <authorList>
            <person name="Yang J."/>
            <person name="Wariss H.M."/>
            <person name="Tao L."/>
            <person name="Zhang R."/>
            <person name="Yun Q."/>
            <person name="Hollingsworth P."/>
            <person name="Dao Z."/>
            <person name="Luo G."/>
            <person name="Guo H."/>
            <person name="Ma Y."/>
            <person name="Sun W."/>
        </authorList>
    </citation>
    <scope>NUCLEOTIDE SEQUENCE [LARGE SCALE GENOMIC DNA]</scope>
    <source>
        <strain evidence="13">cv. br00</strain>
    </source>
</reference>